<reference evidence="7" key="1">
    <citation type="journal article" date="2014" name="Front. Microbiol.">
        <title>High frequency of phylogenetically diverse reductive dehalogenase-homologous genes in deep subseafloor sedimentary metagenomes.</title>
        <authorList>
            <person name="Kawai M."/>
            <person name="Futagami T."/>
            <person name="Toyoda A."/>
            <person name="Takaki Y."/>
            <person name="Nishi S."/>
            <person name="Hori S."/>
            <person name="Arai W."/>
            <person name="Tsubouchi T."/>
            <person name="Morono Y."/>
            <person name="Uchiyama I."/>
            <person name="Ito T."/>
            <person name="Fujiyama A."/>
            <person name="Inagaki F."/>
            <person name="Takami H."/>
        </authorList>
    </citation>
    <scope>NUCLEOTIDE SEQUENCE</scope>
    <source>
        <strain evidence="7">Expedition CK06-06</strain>
    </source>
</reference>
<keyword evidence="4" id="KW-0949">S-adenosyl-L-methionine</keyword>
<dbReference type="GO" id="GO:0032259">
    <property type="term" value="P:methylation"/>
    <property type="evidence" value="ECO:0007669"/>
    <property type="project" value="UniProtKB-KW"/>
</dbReference>
<dbReference type="PROSITE" id="PS00092">
    <property type="entry name" value="N6_MTASE"/>
    <property type="match status" value="1"/>
</dbReference>
<feature type="non-terminal residue" evidence="7">
    <location>
        <position position="1"/>
    </location>
</feature>
<name>X1ACY2_9ZZZZ</name>
<proteinExistence type="predicted"/>
<dbReference type="SUPFAM" id="SSF53335">
    <property type="entry name" value="S-adenosyl-L-methionine-dependent methyltransferases"/>
    <property type="match status" value="1"/>
</dbReference>
<evidence type="ECO:0000256" key="2">
    <source>
        <dbReference type="ARBA" id="ARBA00022603"/>
    </source>
</evidence>
<sequence>PIACALCQINIQFALFEIYQVINNEYKEYRFPLFNIHCKNALDFSGNRKFDYIVGNPPYLFIRDIPEEQKSIIESGDFQLNKGQYDYYQIFIEIGIKLLKNNGLFGYIIPDSLLALSNRAILRKYIYDNTKIKEIYHIGPKFDEPIVSNIILILQKEDELKIREENFINIKLATSKQSQPKRIRQKLIEKWNYEFLIQLDNIDISIIKVLNNFPKIKDVNQMEGFRISISRGVELAKTGEIVFCGKCGLFFPIPKKHLICPECRSQLNMEDIERIITNNISDNDKKKFKSFIYSINRYKIKESKYIDVTKNGINYKNLDIYDDRIIIRQLSQNNLICATYDDSLSLTSQSFYNLKIHQSS</sequence>
<gene>
    <name evidence="7" type="ORF">S01H4_21413</name>
</gene>
<comment type="catalytic activity">
    <reaction evidence="5">
        <text>a 2'-deoxyadenosine in DNA + S-adenosyl-L-methionine = an N(6)-methyl-2'-deoxyadenosine in DNA + S-adenosyl-L-homocysteine + H(+)</text>
        <dbReference type="Rhea" id="RHEA:15197"/>
        <dbReference type="Rhea" id="RHEA-COMP:12418"/>
        <dbReference type="Rhea" id="RHEA-COMP:12419"/>
        <dbReference type="ChEBI" id="CHEBI:15378"/>
        <dbReference type="ChEBI" id="CHEBI:57856"/>
        <dbReference type="ChEBI" id="CHEBI:59789"/>
        <dbReference type="ChEBI" id="CHEBI:90615"/>
        <dbReference type="ChEBI" id="CHEBI:90616"/>
        <dbReference type="EC" id="2.1.1.72"/>
    </reaction>
</comment>
<dbReference type="AlphaFoldDB" id="X1ACY2"/>
<dbReference type="InterPro" id="IPR029063">
    <property type="entry name" value="SAM-dependent_MTases_sf"/>
</dbReference>
<keyword evidence="2" id="KW-0489">Methyltransferase</keyword>
<dbReference type="EC" id="2.1.1.72" evidence="1"/>
<feature type="non-terminal residue" evidence="7">
    <location>
        <position position="360"/>
    </location>
</feature>
<dbReference type="GO" id="GO:0009007">
    <property type="term" value="F:site-specific DNA-methyltransferase (adenine-specific) activity"/>
    <property type="evidence" value="ECO:0007669"/>
    <property type="project" value="UniProtKB-EC"/>
</dbReference>
<dbReference type="Gene3D" id="3.40.50.150">
    <property type="entry name" value="Vaccinia Virus protein VP39"/>
    <property type="match status" value="1"/>
</dbReference>
<dbReference type="PANTHER" id="PTHR33841:SF1">
    <property type="entry name" value="DNA METHYLTRANSFERASE A"/>
    <property type="match status" value="1"/>
</dbReference>
<dbReference type="InterPro" id="IPR011639">
    <property type="entry name" value="MethylTrfase_TaqI-like_dom"/>
</dbReference>
<protein>
    <recommendedName>
        <fullName evidence="1">site-specific DNA-methyltransferase (adenine-specific)</fullName>
        <ecNumber evidence="1">2.1.1.72</ecNumber>
    </recommendedName>
</protein>
<dbReference type="InterPro" id="IPR002052">
    <property type="entry name" value="DNA_methylase_N6_adenine_CS"/>
</dbReference>
<comment type="caution">
    <text evidence="7">The sequence shown here is derived from an EMBL/GenBank/DDBJ whole genome shotgun (WGS) entry which is preliminary data.</text>
</comment>
<evidence type="ECO:0000256" key="1">
    <source>
        <dbReference type="ARBA" id="ARBA00011900"/>
    </source>
</evidence>
<dbReference type="InterPro" id="IPR050953">
    <property type="entry name" value="N4_N6_ade-DNA_methylase"/>
</dbReference>
<evidence type="ECO:0000259" key="6">
    <source>
        <dbReference type="Pfam" id="PF07669"/>
    </source>
</evidence>
<evidence type="ECO:0000256" key="5">
    <source>
        <dbReference type="ARBA" id="ARBA00047942"/>
    </source>
</evidence>
<evidence type="ECO:0000256" key="3">
    <source>
        <dbReference type="ARBA" id="ARBA00022679"/>
    </source>
</evidence>
<feature type="domain" description="Type II methyltransferase M.TaqI-like" evidence="6">
    <location>
        <begin position="20"/>
        <end position="139"/>
    </location>
</feature>
<dbReference type="PANTHER" id="PTHR33841">
    <property type="entry name" value="DNA METHYLTRANSFERASE YEEA-RELATED"/>
    <property type="match status" value="1"/>
</dbReference>
<dbReference type="PRINTS" id="PR00507">
    <property type="entry name" value="N12N6MTFRASE"/>
</dbReference>
<accession>X1ACY2</accession>
<dbReference type="EMBL" id="BART01009698">
    <property type="protein sequence ID" value="GAG79804.1"/>
    <property type="molecule type" value="Genomic_DNA"/>
</dbReference>
<dbReference type="GO" id="GO:0003676">
    <property type="term" value="F:nucleic acid binding"/>
    <property type="evidence" value="ECO:0007669"/>
    <property type="project" value="InterPro"/>
</dbReference>
<dbReference type="GO" id="GO:0006304">
    <property type="term" value="P:DNA modification"/>
    <property type="evidence" value="ECO:0007669"/>
    <property type="project" value="InterPro"/>
</dbReference>
<evidence type="ECO:0000256" key="4">
    <source>
        <dbReference type="ARBA" id="ARBA00022691"/>
    </source>
</evidence>
<keyword evidence="3" id="KW-0808">Transferase</keyword>
<dbReference type="Pfam" id="PF07669">
    <property type="entry name" value="Eco57I"/>
    <property type="match status" value="1"/>
</dbReference>
<evidence type="ECO:0000313" key="7">
    <source>
        <dbReference type="EMBL" id="GAG79804.1"/>
    </source>
</evidence>
<organism evidence="7">
    <name type="scientific">marine sediment metagenome</name>
    <dbReference type="NCBI Taxonomy" id="412755"/>
    <lineage>
        <taxon>unclassified sequences</taxon>
        <taxon>metagenomes</taxon>
        <taxon>ecological metagenomes</taxon>
    </lineage>
</organism>